<name>A0A495RBR7_9GAMM</name>
<dbReference type="SUPFAM" id="SSF110997">
    <property type="entry name" value="Sporulation related repeat"/>
    <property type="match status" value="1"/>
</dbReference>
<accession>A0A495RBR7</accession>
<feature type="transmembrane region" description="Helical" evidence="2">
    <location>
        <begin position="34"/>
        <end position="53"/>
    </location>
</feature>
<feature type="compositionally biased region" description="Low complexity" evidence="1">
    <location>
        <begin position="58"/>
        <end position="68"/>
    </location>
</feature>
<protein>
    <submittedName>
        <fullName evidence="4">DamX protein</fullName>
    </submittedName>
</protein>
<dbReference type="Gene3D" id="3.30.70.1070">
    <property type="entry name" value="Sporulation related repeat"/>
    <property type="match status" value="1"/>
</dbReference>
<keyword evidence="2" id="KW-1133">Transmembrane helix</keyword>
<dbReference type="EMBL" id="RBWY01000004">
    <property type="protein sequence ID" value="RKS84771.1"/>
    <property type="molecule type" value="Genomic_DNA"/>
</dbReference>
<dbReference type="InterPro" id="IPR007730">
    <property type="entry name" value="SPOR-like_dom"/>
</dbReference>
<feature type="domain" description="SPOR" evidence="3">
    <location>
        <begin position="154"/>
        <end position="231"/>
    </location>
</feature>
<dbReference type="InterPro" id="IPR036680">
    <property type="entry name" value="SPOR-like_sf"/>
</dbReference>
<dbReference type="Pfam" id="PF05036">
    <property type="entry name" value="SPOR"/>
    <property type="match status" value="1"/>
</dbReference>
<dbReference type="GO" id="GO:0042834">
    <property type="term" value="F:peptidoglycan binding"/>
    <property type="evidence" value="ECO:0007669"/>
    <property type="project" value="InterPro"/>
</dbReference>
<keyword evidence="2" id="KW-0812">Transmembrane</keyword>
<evidence type="ECO:0000313" key="4">
    <source>
        <dbReference type="EMBL" id="RKS84771.1"/>
    </source>
</evidence>
<proteinExistence type="predicted"/>
<organism evidence="4 5">
    <name type="scientific">Orbus hercynius</name>
    <dbReference type="NCBI Taxonomy" id="593135"/>
    <lineage>
        <taxon>Bacteria</taxon>
        <taxon>Pseudomonadati</taxon>
        <taxon>Pseudomonadota</taxon>
        <taxon>Gammaproteobacteria</taxon>
        <taxon>Orbales</taxon>
        <taxon>Orbaceae</taxon>
        <taxon>Orbus</taxon>
    </lineage>
</organism>
<dbReference type="RefSeq" id="WP_121145651.1">
    <property type="nucleotide sequence ID" value="NZ_RBWY01000004.1"/>
</dbReference>
<evidence type="ECO:0000256" key="1">
    <source>
        <dbReference type="SAM" id="MobiDB-lite"/>
    </source>
</evidence>
<dbReference type="Proteomes" id="UP000278542">
    <property type="component" value="Unassembled WGS sequence"/>
</dbReference>
<dbReference type="PROSITE" id="PS51724">
    <property type="entry name" value="SPOR"/>
    <property type="match status" value="1"/>
</dbReference>
<sequence>MSESIRPDKEDRYISESSPKKTQLSGFLLSKTKWIILILALCVLLLCISVAIFKSQSQSPQAPEQSDSTELGLSEDNQTSTYQTLSPAPISTTATVTQRNSDPEQERIVIPGDITDVLTNEAQSDELKQKNTLLLKGQNDSTNNLVNEQRLQNAIDNTHFTIQLSSSSSLENLMAFVKQYKLTNYQIYETRREQKPWFVLIKGSYLTLDDAKQAVKSLTQELQKSNPWIKSGEMVNKEKLSK</sequence>
<dbReference type="AlphaFoldDB" id="A0A495RBR7"/>
<reference evidence="4 5" key="1">
    <citation type="submission" date="2018-10" db="EMBL/GenBank/DDBJ databases">
        <title>Genomic Encyclopedia of Type Strains, Phase IV (KMG-IV): sequencing the most valuable type-strain genomes for metagenomic binning, comparative biology and taxonomic classification.</title>
        <authorList>
            <person name="Goeker M."/>
        </authorList>
    </citation>
    <scope>NUCLEOTIDE SEQUENCE [LARGE SCALE GENOMIC DNA]</scope>
    <source>
        <strain evidence="4 5">DSM 22228</strain>
    </source>
</reference>
<keyword evidence="2" id="KW-0472">Membrane</keyword>
<evidence type="ECO:0000256" key="2">
    <source>
        <dbReference type="SAM" id="Phobius"/>
    </source>
</evidence>
<evidence type="ECO:0000259" key="3">
    <source>
        <dbReference type="PROSITE" id="PS51724"/>
    </source>
</evidence>
<dbReference type="OrthoDB" id="6189127at2"/>
<gene>
    <name evidence="4" type="ORF">DES39_1987</name>
</gene>
<feature type="region of interest" description="Disordered" evidence="1">
    <location>
        <begin position="58"/>
        <end position="105"/>
    </location>
</feature>
<feature type="compositionally biased region" description="Polar residues" evidence="1">
    <location>
        <begin position="69"/>
        <end position="100"/>
    </location>
</feature>
<keyword evidence="5" id="KW-1185">Reference proteome</keyword>
<evidence type="ECO:0000313" key="5">
    <source>
        <dbReference type="Proteomes" id="UP000278542"/>
    </source>
</evidence>
<comment type="caution">
    <text evidence="4">The sequence shown here is derived from an EMBL/GenBank/DDBJ whole genome shotgun (WGS) entry which is preliminary data.</text>
</comment>